<dbReference type="Pfam" id="PF02348">
    <property type="entry name" value="CTP_transf_3"/>
    <property type="match status" value="1"/>
</dbReference>
<gene>
    <name evidence="1" type="ORF">GCM10012289_46580</name>
</gene>
<proteinExistence type="predicted"/>
<dbReference type="RefSeq" id="WP_189126284.1">
    <property type="nucleotide sequence ID" value="NZ_BMNH01000015.1"/>
</dbReference>
<organism evidence="1 2">
    <name type="scientific">Nonomuraea cavernae</name>
    <dbReference type="NCBI Taxonomy" id="2045107"/>
    <lineage>
        <taxon>Bacteria</taxon>
        <taxon>Bacillati</taxon>
        <taxon>Actinomycetota</taxon>
        <taxon>Actinomycetes</taxon>
        <taxon>Streptosporangiales</taxon>
        <taxon>Streptosporangiaceae</taxon>
        <taxon>Nonomuraea</taxon>
    </lineage>
</organism>
<reference evidence="1" key="2">
    <citation type="submission" date="2020-09" db="EMBL/GenBank/DDBJ databases">
        <authorList>
            <person name="Sun Q."/>
            <person name="Zhou Y."/>
        </authorList>
    </citation>
    <scope>NUCLEOTIDE SEQUENCE</scope>
    <source>
        <strain evidence="1">CGMCC 4.7368</strain>
    </source>
</reference>
<dbReference type="SUPFAM" id="SSF53448">
    <property type="entry name" value="Nucleotide-diphospho-sugar transferases"/>
    <property type="match status" value="1"/>
</dbReference>
<protein>
    <recommendedName>
        <fullName evidence="3">Acylneuraminate cytidylyltransferase</fullName>
    </recommendedName>
</protein>
<sequence>MRIVGIIQARMGSTRLPGKVLRDLHGRSVLGWVVRAVRQAGAVDDLVVATTTEPADDAIVARCRTLGVRWHRGPVDDVLTRYVQALAACPGDAVMRITADCPLLDPEVIRETALVYRAVPGLDYLSTGLARTLPRGLDVEIVGLPALRRADREATGHHRAHVTSYVYTHPGGARLLGLAHAPAAADLRVTLDTEDDWRLISRVVAEFGDRCVPFATLTGFLRDRPEIRLLNAHVEQKALQEA</sequence>
<name>A0A917Z3S2_9ACTN</name>
<dbReference type="EMBL" id="BMNH01000015">
    <property type="protein sequence ID" value="GGO74288.1"/>
    <property type="molecule type" value="Genomic_DNA"/>
</dbReference>
<dbReference type="Proteomes" id="UP000646523">
    <property type="component" value="Unassembled WGS sequence"/>
</dbReference>
<dbReference type="PANTHER" id="PTHR42866">
    <property type="entry name" value="3-DEOXY-MANNO-OCTULOSONATE CYTIDYLYLTRANSFERASE"/>
    <property type="match status" value="1"/>
</dbReference>
<evidence type="ECO:0000313" key="1">
    <source>
        <dbReference type="EMBL" id="GGO74288.1"/>
    </source>
</evidence>
<dbReference type="InterPro" id="IPR029044">
    <property type="entry name" value="Nucleotide-diphossugar_trans"/>
</dbReference>
<dbReference type="CDD" id="cd02518">
    <property type="entry name" value="GT2_SpsF"/>
    <property type="match status" value="1"/>
</dbReference>
<evidence type="ECO:0000313" key="2">
    <source>
        <dbReference type="Proteomes" id="UP000646523"/>
    </source>
</evidence>
<evidence type="ECO:0008006" key="3">
    <source>
        <dbReference type="Google" id="ProtNLM"/>
    </source>
</evidence>
<reference evidence="1" key="1">
    <citation type="journal article" date="2014" name="Int. J. Syst. Evol. Microbiol.">
        <title>Complete genome sequence of Corynebacterium casei LMG S-19264T (=DSM 44701T), isolated from a smear-ripened cheese.</title>
        <authorList>
            <consortium name="US DOE Joint Genome Institute (JGI-PGF)"/>
            <person name="Walter F."/>
            <person name="Albersmeier A."/>
            <person name="Kalinowski J."/>
            <person name="Ruckert C."/>
        </authorList>
    </citation>
    <scope>NUCLEOTIDE SEQUENCE</scope>
    <source>
        <strain evidence="1">CGMCC 4.7368</strain>
    </source>
</reference>
<dbReference type="PANTHER" id="PTHR42866:SF1">
    <property type="entry name" value="SPORE COAT POLYSACCHARIDE BIOSYNTHESIS PROTEIN SPSF"/>
    <property type="match status" value="1"/>
</dbReference>
<accession>A0A917Z3S2</accession>
<dbReference type="AlphaFoldDB" id="A0A917Z3S2"/>
<dbReference type="InterPro" id="IPR003329">
    <property type="entry name" value="Cytidylyl_trans"/>
</dbReference>
<dbReference type="GO" id="GO:0005829">
    <property type="term" value="C:cytosol"/>
    <property type="evidence" value="ECO:0007669"/>
    <property type="project" value="TreeGrafter"/>
</dbReference>
<dbReference type="Gene3D" id="3.90.550.10">
    <property type="entry name" value="Spore Coat Polysaccharide Biosynthesis Protein SpsA, Chain A"/>
    <property type="match status" value="1"/>
</dbReference>
<comment type="caution">
    <text evidence="1">The sequence shown here is derived from an EMBL/GenBank/DDBJ whole genome shotgun (WGS) entry which is preliminary data.</text>
</comment>
<keyword evidence="2" id="KW-1185">Reference proteome</keyword>